<accession>A0A9W9YXZ8</accession>
<keyword evidence="2" id="KW-0472">Membrane</keyword>
<dbReference type="AlphaFoldDB" id="A0A9W9YXZ8"/>
<dbReference type="EMBL" id="MU826873">
    <property type="protein sequence ID" value="KAJ7370103.1"/>
    <property type="molecule type" value="Genomic_DNA"/>
</dbReference>
<proteinExistence type="predicted"/>
<evidence type="ECO:0000313" key="3">
    <source>
        <dbReference type="EMBL" id="KAJ7370103.1"/>
    </source>
</evidence>
<sequence>MEPNKKSSAKCGDILLKGSLVLCCILMLLIVAMFFRMESINRKTEMNELRISKMEKCRETVESTPTADHKNDMESSENARNNLEAAVSAQSHKQRRNVAQTQNGTNNIVTTNPPGN</sequence>
<protein>
    <submittedName>
        <fullName evidence="3">Uncharacterized protein</fullName>
    </submittedName>
</protein>
<evidence type="ECO:0000313" key="4">
    <source>
        <dbReference type="Proteomes" id="UP001163046"/>
    </source>
</evidence>
<gene>
    <name evidence="3" type="ORF">OS493_034314</name>
</gene>
<keyword evidence="2" id="KW-1133">Transmembrane helix</keyword>
<feature type="compositionally biased region" description="Polar residues" evidence="1">
    <location>
        <begin position="97"/>
        <end position="116"/>
    </location>
</feature>
<name>A0A9W9YXZ8_9CNID</name>
<feature type="transmembrane region" description="Helical" evidence="2">
    <location>
        <begin position="14"/>
        <end position="35"/>
    </location>
</feature>
<dbReference type="Proteomes" id="UP001163046">
    <property type="component" value="Unassembled WGS sequence"/>
</dbReference>
<keyword evidence="4" id="KW-1185">Reference proteome</keyword>
<feature type="region of interest" description="Disordered" evidence="1">
    <location>
        <begin position="59"/>
        <end position="116"/>
    </location>
</feature>
<comment type="caution">
    <text evidence="3">The sequence shown here is derived from an EMBL/GenBank/DDBJ whole genome shotgun (WGS) entry which is preliminary data.</text>
</comment>
<keyword evidence="2" id="KW-0812">Transmembrane</keyword>
<evidence type="ECO:0000256" key="2">
    <source>
        <dbReference type="SAM" id="Phobius"/>
    </source>
</evidence>
<feature type="compositionally biased region" description="Basic and acidic residues" evidence="1">
    <location>
        <begin position="59"/>
        <end position="73"/>
    </location>
</feature>
<reference evidence="3" key="1">
    <citation type="submission" date="2023-01" db="EMBL/GenBank/DDBJ databases">
        <title>Genome assembly of the deep-sea coral Lophelia pertusa.</title>
        <authorList>
            <person name="Herrera S."/>
            <person name="Cordes E."/>
        </authorList>
    </citation>
    <scope>NUCLEOTIDE SEQUENCE</scope>
    <source>
        <strain evidence="3">USNM1676648</strain>
        <tissue evidence="3">Polyp</tissue>
    </source>
</reference>
<evidence type="ECO:0000256" key="1">
    <source>
        <dbReference type="SAM" id="MobiDB-lite"/>
    </source>
</evidence>
<organism evidence="3 4">
    <name type="scientific">Desmophyllum pertusum</name>
    <dbReference type="NCBI Taxonomy" id="174260"/>
    <lineage>
        <taxon>Eukaryota</taxon>
        <taxon>Metazoa</taxon>
        <taxon>Cnidaria</taxon>
        <taxon>Anthozoa</taxon>
        <taxon>Hexacorallia</taxon>
        <taxon>Scleractinia</taxon>
        <taxon>Caryophylliina</taxon>
        <taxon>Caryophylliidae</taxon>
        <taxon>Desmophyllum</taxon>
    </lineage>
</organism>